<feature type="region of interest" description="Disordered" evidence="1">
    <location>
        <begin position="1"/>
        <end position="66"/>
    </location>
</feature>
<evidence type="ECO:0000256" key="1">
    <source>
        <dbReference type="SAM" id="MobiDB-lite"/>
    </source>
</evidence>
<feature type="region of interest" description="Disordered" evidence="1">
    <location>
        <begin position="228"/>
        <end position="272"/>
    </location>
</feature>
<evidence type="ECO:0000313" key="4">
    <source>
        <dbReference type="Proteomes" id="UP001151760"/>
    </source>
</evidence>
<evidence type="ECO:0000313" key="3">
    <source>
        <dbReference type="EMBL" id="GJS50962.1"/>
    </source>
</evidence>
<proteinExistence type="predicted"/>
<feature type="compositionally biased region" description="Basic and acidic residues" evidence="1">
    <location>
        <begin position="228"/>
        <end position="242"/>
    </location>
</feature>
<reference evidence="3" key="2">
    <citation type="submission" date="2022-01" db="EMBL/GenBank/DDBJ databases">
        <authorList>
            <person name="Yamashiro T."/>
            <person name="Shiraishi A."/>
            <person name="Satake H."/>
            <person name="Nakayama K."/>
        </authorList>
    </citation>
    <scope>NUCLEOTIDE SEQUENCE</scope>
</reference>
<evidence type="ECO:0000259" key="2">
    <source>
        <dbReference type="Pfam" id="PF07727"/>
    </source>
</evidence>
<accession>A0ABQ4WDM7</accession>
<feature type="compositionally biased region" description="Polar residues" evidence="1">
    <location>
        <begin position="9"/>
        <end position="27"/>
    </location>
</feature>
<name>A0ABQ4WDM7_9ASTR</name>
<protein>
    <submittedName>
        <fullName evidence="3">Ribonuclease H-like domain-containing protein</fullName>
    </submittedName>
</protein>
<dbReference type="EMBL" id="BQNB010008553">
    <property type="protein sequence ID" value="GJS50962.1"/>
    <property type="molecule type" value="Genomic_DNA"/>
</dbReference>
<sequence length="397" mass="44487">MDSEESHRVTSGSIAGSSQRNQGSAFVSNVPDRDNFQRNNQNLNSGPRPNNLNNNRQGGGSGLVCENGQNFKGKNVSYNNSVRTSSSSGFTDEQMATLISLIKDNKNGKNVQVNMVEANQHVNYTDEELDNVLDISHLKIKVGHPNETEAFISNIGNIKLSNDLILYDVLVIPEYYDLNLRNVLGTGNQCEGFYYYNSQGKNDTSNVFQDINGIKNFDFEYPEIPYDDERVDPNLNSDRKSQSDSSHSSVSDKDVNTADFPNNSRNDADSSEDIFVTQNEKVITLEDNIFSEVDLPKDRKAIGSKWIFKIKYKSSGEIDRFKARLVAQGFGQKEGIDYEEPFSPVRKYVLDLLSDYGMLTCKPAKTPLMSKLVISNEASDNDHILDNITDYQKLMGN</sequence>
<dbReference type="Proteomes" id="UP001151760">
    <property type="component" value="Unassembled WGS sequence"/>
</dbReference>
<organism evidence="3 4">
    <name type="scientific">Tanacetum coccineum</name>
    <dbReference type="NCBI Taxonomy" id="301880"/>
    <lineage>
        <taxon>Eukaryota</taxon>
        <taxon>Viridiplantae</taxon>
        <taxon>Streptophyta</taxon>
        <taxon>Embryophyta</taxon>
        <taxon>Tracheophyta</taxon>
        <taxon>Spermatophyta</taxon>
        <taxon>Magnoliopsida</taxon>
        <taxon>eudicotyledons</taxon>
        <taxon>Gunneridae</taxon>
        <taxon>Pentapetalae</taxon>
        <taxon>asterids</taxon>
        <taxon>campanulids</taxon>
        <taxon>Asterales</taxon>
        <taxon>Asteraceae</taxon>
        <taxon>Asteroideae</taxon>
        <taxon>Anthemideae</taxon>
        <taxon>Anthemidinae</taxon>
        <taxon>Tanacetum</taxon>
    </lineage>
</organism>
<feature type="compositionally biased region" description="Low complexity" evidence="1">
    <location>
        <begin position="42"/>
        <end position="56"/>
    </location>
</feature>
<dbReference type="InterPro" id="IPR013103">
    <property type="entry name" value="RVT_2"/>
</dbReference>
<gene>
    <name evidence="3" type="ORF">Tco_0624324</name>
</gene>
<reference evidence="3" key="1">
    <citation type="journal article" date="2022" name="Int. J. Mol. Sci.">
        <title>Draft Genome of Tanacetum Coccineum: Genomic Comparison of Closely Related Tanacetum-Family Plants.</title>
        <authorList>
            <person name="Yamashiro T."/>
            <person name="Shiraishi A."/>
            <person name="Nakayama K."/>
            <person name="Satake H."/>
        </authorList>
    </citation>
    <scope>NUCLEOTIDE SEQUENCE</scope>
</reference>
<comment type="caution">
    <text evidence="3">The sequence shown here is derived from an EMBL/GenBank/DDBJ whole genome shotgun (WGS) entry which is preliminary data.</text>
</comment>
<feature type="domain" description="Reverse transcriptase Ty1/copia-type" evidence="2">
    <location>
        <begin position="288"/>
        <end position="348"/>
    </location>
</feature>
<dbReference type="Pfam" id="PF07727">
    <property type="entry name" value="RVT_2"/>
    <property type="match status" value="1"/>
</dbReference>
<keyword evidence="4" id="KW-1185">Reference proteome</keyword>